<dbReference type="EMBL" id="CP036271">
    <property type="protein sequence ID" value="QDT53981.1"/>
    <property type="molecule type" value="Genomic_DNA"/>
</dbReference>
<dbReference type="InParanoid" id="A0A517SCY2"/>
<reference evidence="2 3" key="1">
    <citation type="submission" date="2019-02" db="EMBL/GenBank/DDBJ databases">
        <title>Deep-cultivation of Planctomycetes and their phenomic and genomic characterization uncovers novel biology.</title>
        <authorList>
            <person name="Wiegand S."/>
            <person name="Jogler M."/>
            <person name="Boedeker C."/>
            <person name="Pinto D."/>
            <person name="Vollmers J."/>
            <person name="Rivas-Marin E."/>
            <person name="Kohn T."/>
            <person name="Peeters S.H."/>
            <person name="Heuer A."/>
            <person name="Rast P."/>
            <person name="Oberbeckmann S."/>
            <person name="Bunk B."/>
            <person name="Jeske O."/>
            <person name="Meyerdierks A."/>
            <person name="Storesund J.E."/>
            <person name="Kallscheuer N."/>
            <person name="Luecker S."/>
            <person name="Lage O.M."/>
            <person name="Pohl T."/>
            <person name="Merkel B.J."/>
            <person name="Hornburger P."/>
            <person name="Mueller R.-W."/>
            <person name="Bruemmer F."/>
            <person name="Labrenz M."/>
            <person name="Spormann A.M."/>
            <person name="Op den Camp H."/>
            <person name="Overmann J."/>
            <person name="Amann R."/>
            <person name="Jetten M.S.M."/>
            <person name="Mascher T."/>
            <person name="Medema M.H."/>
            <person name="Devos D.P."/>
            <person name="Kaster A.-K."/>
            <person name="Ovreas L."/>
            <person name="Rohde M."/>
            <person name="Galperin M.Y."/>
            <person name="Jogler C."/>
        </authorList>
    </citation>
    <scope>NUCLEOTIDE SEQUENCE [LARGE SCALE GENOMIC DNA]</scope>
    <source>
        <strain evidence="2 3">Pan44</strain>
    </source>
</reference>
<organism evidence="2 3">
    <name type="scientific">Caulifigura coniformis</name>
    <dbReference type="NCBI Taxonomy" id="2527983"/>
    <lineage>
        <taxon>Bacteria</taxon>
        <taxon>Pseudomonadati</taxon>
        <taxon>Planctomycetota</taxon>
        <taxon>Planctomycetia</taxon>
        <taxon>Planctomycetales</taxon>
        <taxon>Planctomycetaceae</taxon>
        <taxon>Caulifigura</taxon>
    </lineage>
</organism>
<evidence type="ECO:0000313" key="3">
    <source>
        <dbReference type="Proteomes" id="UP000315700"/>
    </source>
</evidence>
<feature type="signal peptide" evidence="1">
    <location>
        <begin position="1"/>
        <end position="20"/>
    </location>
</feature>
<dbReference type="KEGG" id="ccos:Pan44_20080"/>
<accession>A0A517SCY2</accession>
<sequence length="386" mass="42670" precursor="true">MVRACLIILTLTGPAFLAAAADSTASLIETIRKVSDKGQGHKAAVAAASQLSQSPPAELPSLLKAMNDAGPLARNWLRGAFETVAARSVNDSAFPKAELIAFFNDHGNNPAIRRLAFEWIAKADPAFAGKTIPESLADPSSEMRRDAVAHFIALAKDLAAKDDKDAARTAWEKALSGASDDDQLKLISKTLKETYDQEVNLIQHNGLIVDWRLIGPFDNKGKKGFDVAYPPEKEVDFSKTYPAEFEGMTNELKWTKLTGENPEGLFDIAKLTAPHKGAITYAAHEFLSDRDQPVEFRFATPNAWKLWLNGELLFGREEYHRGMFYDMYQVRGRLKTGKNLILLKVLQNEQKEDWAQAWTFQFRACDLAGRALRPAGNTASLDSSTK</sequence>
<dbReference type="Proteomes" id="UP000315700">
    <property type="component" value="Chromosome"/>
</dbReference>
<name>A0A517SCY2_9PLAN</name>
<dbReference type="OrthoDB" id="212892at2"/>
<dbReference type="RefSeq" id="WP_145029640.1">
    <property type="nucleotide sequence ID" value="NZ_CP036271.1"/>
</dbReference>
<dbReference type="AlphaFoldDB" id="A0A517SCY2"/>
<evidence type="ECO:0000313" key="2">
    <source>
        <dbReference type="EMBL" id="QDT53981.1"/>
    </source>
</evidence>
<feature type="chain" id="PRO_5022147167" description="HEAT repeat domain-containing protein" evidence="1">
    <location>
        <begin position="21"/>
        <end position="386"/>
    </location>
</feature>
<evidence type="ECO:0008006" key="4">
    <source>
        <dbReference type="Google" id="ProtNLM"/>
    </source>
</evidence>
<protein>
    <recommendedName>
        <fullName evidence="4">HEAT repeat domain-containing protein</fullName>
    </recommendedName>
</protein>
<keyword evidence="1" id="KW-0732">Signal</keyword>
<proteinExistence type="predicted"/>
<evidence type="ECO:0000256" key="1">
    <source>
        <dbReference type="SAM" id="SignalP"/>
    </source>
</evidence>
<gene>
    <name evidence="2" type="ORF">Pan44_20080</name>
</gene>
<keyword evidence="3" id="KW-1185">Reference proteome</keyword>